<dbReference type="GO" id="GO:0030337">
    <property type="term" value="F:DNA polymerase processivity factor activity"/>
    <property type="evidence" value="ECO:0007669"/>
    <property type="project" value="UniProtKB-UniRule"/>
</dbReference>
<dbReference type="SUPFAM" id="SSF55979">
    <property type="entry name" value="DNA clamp"/>
    <property type="match status" value="2"/>
</dbReference>
<evidence type="ECO:0000313" key="6">
    <source>
        <dbReference type="Proteomes" id="UP000245638"/>
    </source>
</evidence>
<dbReference type="GO" id="GO:0003677">
    <property type="term" value="F:DNA binding"/>
    <property type="evidence" value="ECO:0007669"/>
    <property type="project" value="UniProtKB-UniRule"/>
</dbReference>
<evidence type="ECO:0000313" key="5">
    <source>
        <dbReference type="EMBL" id="PVU75785.1"/>
    </source>
</evidence>
<dbReference type="Pfam" id="PF00705">
    <property type="entry name" value="PCNA_N"/>
    <property type="match status" value="1"/>
</dbReference>
<accession>A0A2T9X6W2</accession>
<evidence type="ECO:0000256" key="1">
    <source>
        <dbReference type="ARBA" id="ARBA00022705"/>
    </source>
</evidence>
<dbReference type="InterPro" id="IPR046938">
    <property type="entry name" value="DNA_clamp_sf"/>
</dbReference>
<sequence length="248" mass="27277">MFKVVYGSSLDFYRLITAMSKLVDSPILNLTEDGVVAKHLTDDKVLMGVINIPKDVLDDYEIEKPLSLKIAISDLKKVLSKAKSKNSSIEISETDYGVKITIRDEKSGTRSTMNLKAEKGEPQVLKEPNVKLPVSIVFEGDILKTIISDASEIGEEVEFSAEGEEVTIFTEESGKSYKAILKKDQPLKEVSIESSAKAVYSLEVLKTVATASSFTDTLKLSFGNNLPMKVEASTDKGAMLIFWVAPRM</sequence>
<dbReference type="NCBIfam" id="NF002218">
    <property type="entry name" value="PRK01115.1-1"/>
    <property type="match status" value="1"/>
</dbReference>
<dbReference type="InterPro" id="IPR022648">
    <property type="entry name" value="Pr_cel_nuc_antig_N"/>
</dbReference>
<feature type="domain" description="Proliferating cell nuclear antigen PCNA N-terminal" evidence="4">
    <location>
        <begin position="12"/>
        <end position="111"/>
    </location>
</feature>
<protein>
    <recommendedName>
        <fullName evidence="3">DNA polymerase sliding clamp</fullName>
    </recommendedName>
    <alternativeName>
        <fullName evidence="3">Proliferating cell nuclear antigen homolog</fullName>
        <shortName evidence="3">PCNA</shortName>
    </alternativeName>
</protein>
<dbReference type="PANTHER" id="PTHR11352:SF0">
    <property type="entry name" value="PROLIFERATING CELL NUCLEAR ANTIGEN"/>
    <property type="match status" value="1"/>
</dbReference>
<dbReference type="GO" id="GO:0006275">
    <property type="term" value="P:regulation of DNA replication"/>
    <property type="evidence" value="ECO:0007669"/>
    <property type="project" value="UniProtKB-UniRule"/>
</dbReference>
<keyword evidence="2 3" id="KW-0238">DNA-binding</keyword>
<dbReference type="GO" id="GO:0006272">
    <property type="term" value="P:leading strand elongation"/>
    <property type="evidence" value="ECO:0007669"/>
    <property type="project" value="TreeGrafter"/>
</dbReference>
<keyword evidence="1 3" id="KW-0235">DNA replication</keyword>
<dbReference type="Proteomes" id="UP000245638">
    <property type="component" value="Unassembled WGS sequence"/>
</dbReference>
<comment type="similarity">
    <text evidence="3">Belongs to the PCNA family.</text>
</comment>
<evidence type="ECO:0000259" key="4">
    <source>
        <dbReference type="Pfam" id="PF00705"/>
    </source>
</evidence>
<proteinExistence type="inferred from homology"/>
<comment type="subunit">
    <text evidence="3">Homotrimer. The subunits circularize to form a toroid; DNA passes through its center. Replication factor C (RFC) is required to load the toroid on the DNA.</text>
</comment>
<organism evidence="5 6">
    <name type="scientific">Acidianus hospitalis</name>
    <dbReference type="NCBI Taxonomy" id="563177"/>
    <lineage>
        <taxon>Archaea</taxon>
        <taxon>Thermoproteota</taxon>
        <taxon>Thermoprotei</taxon>
        <taxon>Sulfolobales</taxon>
        <taxon>Sulfolobaceae</taxon>
        <taxon>Acidianus</taxon>
    </lineage>
</organism>
<name>A0A2T9X6W2_9CREN</name>
<dbReference type="EMBL" id="QEFD01000131">
    <property type="protein sequence ID" value="PVU75785.1"/>
    <property type="molecule type" value="Genomic_DNA"/>
</dbReference>
<dbReference type="InterPro" id="IPR000730">
    <property type="entry name" value="Pr_cel_nuc_antig"/>
</dbReference>
<reference evidence="5 6" key="1">
    <citation type="journal article" date="2015" name="Appl. Environ. Microbiol.">
        <title>Nanoarchaeota, Their Sulfolobales Host, and Nanoarchaeota Virus Distribution across Yellowstone National Park Hot Springs.</title>
        <authorList>
            <person name="Munson-McGee J.H."/>
            <person name="Field E.K."/>
            <person name="Bateson M."/>
            <person name="Rooney C."/>
            <person name="Stepanauskas R."/>
            <person name="Young M.J."/>
        </authorList>
    </citation>
    <scope>NUCLEOTIDE SEQUENCE [LARGE SCALE GENOMIC DNA]</scope>
    <source>
        <strain evidence="5">SCGC AC-742_N10</strain>
    </source>
</reference>
<dbReference type="CDD" id="cd00577">
    <property type="entry name" value="PCNA"/>
    <property type="match status" value="1"/>
</dbReference>
<comment type="caution">
    <text evidence="5">The sequence shown here is derived from an EMBL/GenBank/DDBJ whole genome shotgun (WGS) entry which is preliminary data.</text>
</comment>
<dbReference type="Gene3D" id="3.70.10.10">
    <property type="match status" value="1"/>
</dbReference>
<evidence type="ECO:0000256" key="3">
    <source>
        <dbReference type="HAMAP-Rule" id="MF_00317"/>
    </source>
</evidence>
<evidence type="ECO:0000256" key="2">
    <source>
        <dbReference type="ARBA" id="ARBA00023125"/>
    </source>
</evidence>
<dbReference type="HAMAP" id="MF_00317">
    <property type="entry name" value="DNApol_clamp_arch"/>
    <property type="match status" value="1"/>
</dbReference>
<dbReference type="PANTHER" id="PTHR11352">
    <property type="entry name" value="PROLIFERATING CELL NUCLEAR ANTIGEN"/>
    <property type="match status" value="1"/>
</dbReference>
<dbReference type="AlphaFoldDB" id="A0A2T9X6W2"/>
<gene>
    <name evidence="3" type="primary">pcn</name>
    <name evidence="5" type="ORF">DDW13_04415</name>
</gene>
<comment type="function">
    <text evidence="3">Sliding clamp subunit that acts as a moving platform for DNA processing. Responsible for tethering the catalytic subunit of DNA polymerase and other proteins to DNA during high-speed replication.</text>
</comment>